<gene>
    <name evidence="2" type="ORF">NHX12_011482</name>
</gene>
<protein>
    <submittedName>
        <fullName evidence="2">Uncharacterized protein</fullName>
    </submittedName>
</protein>
<sequence>MDLIWFPSGTNGSSIGEGPEDQQDKRRPPCVAKDQQPANRKRGKRFHHRKRKDGLLMWIPCPHSGDDV</sequence>
<feature type="region of interest" description="Disordered" evidence="1">
    <location>
        <begin position="1"/>
        <end position="53"/>
    </location>
</feature>
<feature type="compositionally biased region" description="Basic residues" evidence="1">
    <location>
        <begin position="39"/>
        <end position="52"/>
    </location>
</feature>
<organism evidence="2 3">
    <name type="scientific">Muraenolepis orangiensis</name>
    <name type="common">Patagonian moray cod</name>
    <dbReference type="NCBI Taxonomy" id="630683"/>
    <lineage>
        <taxon>Eukaryota</taxon>
        <taxon>Metazoa</taxon>
        <taxon>Chordata</taxon>
        <taxon>Craniata</taxon>
        <taxon>Vertebrata</taxon>
        <taxon>Euteleostomi</taxon>
        <taxon>Actinopterygii</taxon>
        <taxon>Neopterygii</taxon>
        <taxon>Teleostei</taxon>
        <taxon>Neoteleostei</taxon>
        <taxon>Acanthomorphata</taxon>
        <taxon>Zeiogadaria</taxon>
        <taxon>Gadariae</taxon>
        <taxon>Gadiformes</taxon>
        <taxon>Muraenolepidoidei</taxon>
        <taxon>Muraenolepididae</taxon>
        <taxon>Muraenolepis</taxon>
    </lineage>
</organism>
<dbReference type="AlphaFoldDB" id="A0A9Q0DGI2"/>
<name>A0A9Q0DGI2_9TELE</name>
<comment type="caution">
    <text evidence="2">The sequence shown here is derived from an EMBL/GenBank/DDBJ whole genome shotgun (WGS) entry which is preliminary data.</text>
</comment>
<evidence type="ECO:0000256" key="1">
    <source>
        <dbReference type="SAM" id="MobiDB-lite"/>
    </source>
</evidence>
<evidence type="ECO:0000313" key="2">
    <source>
        <dbReference type="EMBL" id="KAJ3587887.1"/>
    </source>
</evidence>
<evidence type="ECO:0000313" key="3">
    <source>
        <dbReference type="Proteomes" id="UP001148018"/>
    </source>
</evidence>
<dbReference type="Proteomes" id="UP001148018">
    <property type="component" value="Unassembled WGS sequence"/>
</dbReference>
<dbReference type="EMBL" id="JANIIK010000116">
    <property type="protein sequence ID" value="KAJ3587887.1"/>
    <property type="molecule type" value="Genomic_DNA"/>
</dbReference>
<reference evidence="2" key="1">
    <citation type="submission" date="2022-07" db="EMBL/GenBank/DDBJ databases">
        <title>Chromosome-level genome of Muraenolepis orangiensis.</title>
        <authorList>
            <person name="Kim J."/>
        </authorList>
    </citation>
    <scope>NUCLEOTIDE SEQUENCE</scope>
    <source>
        <strain evidence="2">KU_S4_2022</strain>
        <tissue evidence="2">Muscle</tissue>
    </source>
</reference>
<keyword evidence="3" id="KW-1185">Reference proteome</keyword>
<proteinExistence type="predicted"/>
<accession>A0A9Q0DGI2</accession>